<accession>U2T5F1</accession>
<name>U2T5F1_9ACTN</name>
<sequence>MAMAVDGAFERSHAMRRRRLDARHDAEIDELAARERALEGALEEERWGFGRMQDVALQAGAREGASFQRISEALYDQRGHNPQAANEGLSHRCHRGGAGYLFPVL</sequence>
<organism evidence="1 2">
    <name type="scientific">Olsenella profusa F0195</name>
    <dbReference type="NCBI Taxonomy" id="1125712"/>
    <lineage>
        <taxon>Bacteria</taxon>
        <taxon>Bacillati</taxon>
        <taxon>Actinomycetota</taxon>
        <taxon>Coriobacteriia</taxon>
        <taxon>Coriobacteriales</taxon>
        <taxon>Atopobiaceae</taxon>
        <taxon>Olsenella</taxon>
    </lineage>
</organism>
<evidence type="ECO:0000313" key="1">
    <source>
        <dbReference type="EMBL" id="ERL08249.1"/>
    </source>
</evidence>
<keyword evidence="2" id="KW-1185">Reference proteome</keyword>
<dbReference type="AlphaFoldDB" id="U2T5F1"/>
<comment type="caution">
    <text evidence="1">The sequence shown here is derived from an EMBL/GenBank/DDBJ whole genome shotgun (WGS) entry which is preliminary data.</text>
</comment>
<evidence type="ECO:0000313" key="2">
    <source>
        <dbReference type="Proteomes" id="UP000016638"/>
    </source>
</evidence>
<dbReference type="STRING" id="1125712.HMPREF1316_0009"/>
<reference evidence="1 2" key="1">
    <citation type="submission" date="2013-08" db="EMBL/GenBank/DDBJ databases">
        <authorList>
            <person name="Durkin A.S."/>
            <person name="Haft D.R."/>
            <person name="McCorrison J."/>
            <person name="Torralba M."/>
            <person name="Gillis M."/>
            <person name="Haft D.H."/>
            <person name="Methe B."/>
            <person name="Sutton G."/>
            <person name="Nelson K.E."/>
        </authorList>
    </citation>
    <scope>NUCLEOTIDE SEQUENCE [LARGE SCALE GENOMIC DNA]</scope>
    <source>
        <strain evidence="1 2">F0195</strain>
    </source>
</reference>
<dbReference type="EMBL" id="AWEZ01000045">
    <property type="protein sequence ID" value="ERL08249.1"/>
    <property type="molecule type" value="Genomic_DNA"/>
</dbReference>
<dbReference type="Proteomes" id="UP000016638">
    <property type="component" value="Unassembled WGS sequence"/>
</dbReference>
<protein>
    <submittedName>
        <fullName evidence="1">Uncharacterized protein</fullName>
    </submittedName>
</protein>
<gene>
    <name evidence="1" type="ORF">HMPREF1316_0009</name>
</gene>
<dbReference type="PATRIC" id="fig|1125712.3.peg.1146"/>
<proteinExistence type="predicted"/>